<organism evidence="3 4">
    <name type="scientific">Colocasia esculenta</name>
    <name type="common">Wild taro</name>
    <name type="synonym">Arum esculentum</name>
    <dbReference type="NCBI Taxonomy" id="4460"/>
    <lineage>
        <taxon>Eukaryota</taxon>
        <taxon>Viridiplantae</taxon>
        <taxon>Streptophyta</taxon>
        <taxon>Embryophyta</taxon>
        <taxon>Tracheophyta</taxon>
        <taxon>Spermatophyta</taxon>
        <taxon>Magnoliopsida</taxon>
        <taxon>Liliopsida</taxon>
        <taxon>Araceae</taxon>
        <taxon>Aroideae</taxon>
        <taxon>Colocasieae</taxon>
        <taxon>Colocasia</taxon>
    </lineage>
</organism>
<dbReference type="SUPFAM" id="SSF53738">
    <property type="entry name" value="Phosphoglucomutase, first 3 domains"/>
    <property type="match status" value="1"/>
</dbReference>
<feature type="domain" description="Alpha-D-phosphohexomutase alpha/beta/alpha" evidence="2">
    <location>
        <begin position="11"/>
        <end position="37"/>
    </location>
</feature>
<dbReference type="Pfam" id="PF02878">
    <property type="entry name" value="PGM_PMM_I"/>
    <property type="match status" value="1"/>
</dbReference>
<evidence type="ECO:0000313" key="4">
    <source>
        <dbReference type="Proteomes" id="UP000652761"/>
    </source>
</evidence>
<dbReference type="InterPro" id="IPR016055">
    <property type="entry name" value="A-D-PHexomutase_a/b/a-I/II/III"/>
</dbReference>
<dbReference type="InterPro" id="IPR005844">
    <property type="entry name" value="A-D-PHexomutase_a/b/a-I"/>
</dbReference>
<dbReference type="EMBL" id="NMUH01003684">
    <property type="protein sequence ID" value="MQM06661.1"/>
    <property type="molecule type" value="Genomic_DNA"/>
</dbReference>
<dbReference type="OrthoDB" id="1928at2759"/>
<accession>A0A843WMD3</accession>
<dbReference type="GO" id="GO:0004610">
    <property type="term" value="F:phosphoacetylglucosamine mutase activity"/>
    <property type="evidence" value="ECO:0007669"/>
    <property type="project" value="TreeGrafter"/>
</dbReference>
<dbReference type="Gene3D" id="3.40.120.10">
    <property type="entry name" value="Alpha-D-Glucose-1,6-Bisphosphate, subunit A, domain 3"/>
    <property type="match status" value="1"/>
</dbReference>
<dbReference type="GO" id="GO:0005975">
    <property type="term" value="P:carbohydrate metabolic process"/>
    <property type="evidence" value="ECO:0007669"/>
    <property type="project" value="InterPro"/>
</dbReference>
<evidence type="ECO:0000256" key="1">
    <source>
        <dbReference type="ARBA" id="ARBA00010231"/>
    </source>
</evidence>
<evidence type="ECO:0000313" key="3">
    <source>
        <dbReference type="EMBL" id="MQM06661.1"/>
    </source>
</evidence>
<reference evidence="3" key="1">
    <citation type="submission" date="2017-07" db="EMBL/GenBank/DDBJ databases">
        <title>Taro Niue Genome Assembly and Annotation.</title>
        <authorList>
            <person name="Atibalentja N."/>
            <person name="Keating K."/>
            <person name="Fields C.J."/>
        </authorList>
    </citation>
    <scope>NUCLEOTIDE SEQUENCE</scope>
    <source>
        <strain evidence="3">Niue_2</strain>
        <tissue evidence="3">Leaf</tissue>
    </source>
</reference>
<keyword evidence="4" id="KW-1185">Reference proteome</keyword>
<dbReference type="Proteomes" id="UP000652761">
    <property type="component" value="Unassembled WGS sequence"/>
</dbReference>
<name>A0A843WMD3_COLES</name>
<protein>
    <recommendedName>
        <fullName evidence="2">Alpha-D-phosphohexomutase alpha/beta/alpha domain-containing protein</fullName>
    </recommendedName>
</protein>
<dbReference type="PANTHER" id="PTHR45955:SF1">
    <property type="entry name" value="PHOSPHOACETYLGLUCOSAMINE MUTASE"/>
    <property type="match status" value="1"/>
</dbReference>
<comment type="similarity">
    <text evidence="1">Belongs to the phosphohexose mutase family.</text>
</comment>
<dbReference type="PANTHER" id="PTHR45955">
    <property type="entry name" value="PHOSPHOACETYLGLUCOSAMINE MUTASE"/>
    <property type="match status" value="1"/>
</dbReference>
<sequence length="189" mass="20761">MGGDTPPPWEVMITASHNPVRNNGVKVATPGGSMMTQRLEPFADAVAGAPAAEDLVQYTWRSIFVKKEDIPFGGLLSAEVLLGRERRPSGEALLEAAKQVKRATIRQTFLWANSCQCRFYQILMPTMTKVSLLLLQAWRRQPSTSKEPEKLLLPLLPRELEDPTLLGSVMACATSASSRITAIVLDVDN</sequence>
<proteinExistence type="inferred from homology"/>
<gene>
    <name evidence="3" type="ORF">Taro_039490</name>
</gene>
<dbReference type="GO" id="GO:0006048">
    <property type="term" value="P:UDP-N-acetylglucosamine biosynthetic process"/>
    <property type="evidence" value="ECO:0007669"/>
    <property type="project" value="TreeGrafter"/>
</dbReference>
<comment type="caution">
    <text evidence="3">The sequence shown here is derived from an EMBL/GenBank/DDBJ whole genome shotgun (WGS) entry which is preliminary data.</text>
</comment>
<evidence type="ECO:0000259" key="2">
    <source>
        <dbReference type="Pfam" id="PF02878"/>
    </source>
</evidence>
<dbReference type="AlphaFoldDB" id="A0A843WMD3"/>